<dbReference type="AlphaFoldDB" id="H6BQC0"/>
<dbReference type="PANTHER" id="PTHR34117:SF1">
    <property type="entry name" value="STYLE CELL-CYCLE INHIBITOR 1"/>
    <property type="match status" value="1"/>
</dbReference>
<dbReference type="RefSeq" id="XP_009154251.1">
    <property type="nucleotide sequence ID" value="XM_009156003.1"/>
</dbReference>
<dbReference type="PANTHER" id="PTHR34117">
    <property type="entry name" value="STYLE CELL-CYCLE INHIBITOR 1"/>
    <property type="match status" value="1"/>
</dbReference>
<feature type="region of interest" description="Disordered" evidence="1">
    <location>
        <begin position="1"/>
        <end position="44"/>
    </location>
</feature>
<evidence type="ECO:0000313" key="2">
    <source>
        <dbReference type="EMBL" id="EHY53790.1"/>
    </source>
</evidence>
<feature type="compositionally biased region" description="Basic residues" evidence="1">
    <location>
        <begin position="1"/>
        <end position="36"/>
    </location>
</feature>
<dbReference type="HOGENOM" id="CLU_053559_0_0_1"/>
<sequence length="320" mass="37248">MHGTRHRTRSRPHSPHRHERESKRSRHRSPSPRHAPKKDLPFGVREISRHDLPLYRPMFALYLDIQKRLNIEELDETEVKGRWKSFVGKWNRGELAEGWYDPKTLEKARASASATEIQRTGDRTDEDDDEYGPPPPTSSGTSRHDSSTRDHGLGPSIPSLQDLRARDEQAREEAASARDKYREDLRHERLLDRKLQKERLEELAPRAEPGTRERQLEKKKEKAESNRAFATAKEEGDVELREADVMGDEDSLGELKRMQKENERRKNERELRREEILRAKRAEREARLAQIKEKEDKTMALFKEIARARFGGGAGEEGQS</sequence>
<protein>
    <submittedName>
        <fullName evidence="2">Uncharacterized protein</fullName>
    </submittedName>
</protein>
<dbReference type="VEuPathDB" id="FungiDB:HMPREF1120_01973"/>
<organism evidence="2 3">
    <name type="scientific">Exophiala dermatitidis (strain ATCC 34100 / CBS 525.76 / NIH/UT8656)</name>
    <name type="common">Black yeast</name>
    <name type="synonym">Wangiella dermatitidis</name>
    <dbReference type="NCBI Taxonomy" id="858893"/>
    <lineage>
        <taxon>Eukaryota</taxon>
        <taxon>Fungi</taxon>
        <taxon>Dikarya</taxon>
        <taxon>Ascomycota</taxon>
        <taxon>Pezizomycotina</taxon>
        <taxon>Eurotiomycetes</taxon>
        <taxon>Chaetothyriomycetidae</taxon>
        <taxon>Chaetothyriales</taxon>
        <taxon>Herpotrichiellaceae</taxon>
        <taxon>Exophiala</taxon>
    </lineage>
</organism>
<reference evidence="2" key="1">
    <citation type="submission" date="2011-07" db="EMBL/GenBank/DDBJ databases">
        <title>The Genome Sequence of Exophiala (Wangiella) dermatitidis NIH/UT8656.</title>
        <authorList>
            <consortium name="The Broad Institute Genome Sequencing Platform"/>
            <person name="Cuomo C."/>
            <person name="Wang Z."/>
            <person name="Hunicke-Smith S."/>
            <person name="Szanislo P.J."/>
            <person name="Earl A."/>
            <person name="Young S.K."/>
            <person name="Zeng Q."/>
            <person name="Gargeya S."/>
            <person name="Fitzgerald M."/>
            <person name="Haas B."/>
            <person name="Abouelleil A."/>
            <person name="Alvarado L."/>
            <person name="Arachchi H.M."/>
            <person name="Berlin A."/>
            <person name="Brown A."/>
            <person name="Chapman S.B."/>
            <person name="Chen Z."/>
            <person name="Dunbar C."/>
            <person name="Freedman E."/>
            <person name="Gearin G."/>
            <person name="Gellesch M."/>
            <person name="Goldberg J."/>
            <person name="Griggs A."/>
            <person name="Gujja S."/>
            <person name="Heiman D."/>
            <person name="Howarth C."/>
            <person name="Larson L."/>
            <person name="Lui A."/>
            <person name="MacDonald P.J.P."/>
            <person name="Montmayeur A."/>
            <person name="Murphy C."/>
            <person name="Neiman D."/>
            <person name="Pearson M."/>
            <person name="Priest M."/>
            <person name="Roberts A."/>
            <person name="Saif S."/>
            <person name="Shea T."/>
            <person name="Shenoy N."/>
            <person name="Sisk P."/>
            <person name="Stolte C."/>
            <person name="Sykes S."/>
            <person name="Wortman J."/>
            <person name="Nusbaum C."/>
            <person name="Birren B."/>
        </authorList>
    </citation>
    <scope>NUCLEOTIDE SEQUENCE</scope>
    <source>
        <strain evidence="2">NIH/UT8656</strain>
    </source>
</reference>
<evidence type="ECO:0000256" key="1">
    <source>
        <dbReference type="SAM" id="MobiDB-lite"/>
    </source>
</evidence>
<keyword evidence="3" id="KW-1185">Reference proteome</keyword>
<feature type="compositionally biased region" description="Basic and acidic residues" evidence="1">
    <location>
        <begin position="163"/>
        <end position="225"/>
    </location>
</feature>
<gene>
    <name evidence="2" type="ORF">HMPREF1120_01973</name>
</gene>
<accession>H6BQC0</accession>
<feature type="compositionally biased region" description="Basic and acidic residues" evidence="1">
    <location>
        <begin position="253"/>
        <end position="271"/>
    </location>
</feature>
<feature type="compositionally biased region" description="Basic and acidic residues" evidence="1">
    <location>
        <begin position="142"/>
        <end position="152"/>
    </location>
</feature>
<name>H6BQC0_EXODN</name>
<evidence type="ECO:0000313" key="3">
    <source>
        <dbReference type="Proteomes" id="UP000007304"/>
    </source>
</evidence>
<dbReference type="OrthoDB" id="2139939at2759"/>
<dbReference type="GeneID" id="20306612"/>
<dbReference type="eggNOG" id="ENOG502RA14">
    <property type="taxonomic scope" value="Eukaryota"/>
</dbReference>
<dbReference type="EMBL" id="JH226131">
    <property type="protein sequence ID" value="EHY53790.1"/>
    <property type="molecule type" value="Genomic_DNA"/>
</dbReference>
<feature type="compositionally biased region" description="Basic and acidic residues" evidence="1">
    <location>
        <begin position="232"/>
        <end position="244"/>
    </location>
</feature>
<dbReference type="Proteomes" id="UP000007304">
    <property type="component" value="Unassembled WGS sequence"/>
</dbReference>
<feature type="region of interest" description="Disordered" evidence="1">
    <location>
        <begin position="101"/>
        <end position="271"/>
    </location>
</feature>
<dbReference type="InParanoid" id="H6BQC0"/>
<dbReference type="OMA" id="MFAMYLD"/>
<dbReference type="InterPro" id="IPR044688">
    <property type="entry name" value="SCI-1-like"/>
</dbReference>
<proteinExistence type="predicted"/>